<proteinExistence type="predicted"/>
<accession>A0ABQ4WFK5</accession>
<organism evidence="1 2">
    <name type="scientific">Tanacetum coccineum</name>
    <dbReference type="NCBI Taxonomy" id="301880"/>
    <lineage>
        <taxon>Eukaryota</taxon>
        <taxon>Viridiplantae</taxon>
        <taxon>Streptophyta</taxon>
        <taxon>Embryophyta</taxon>
        <taxon>Tracheophyta</taxon>
        <taxon>Spermatophyta</taxon>
        <taxon>Magnoliopsida</taxon>
        <taxon>eudicotyledons</taxon>
        <taxon>Gunneridae</taxon>
        <taxon>Pentapetalae</taxon>
        <taxon>asterids</taxon>
        <taxon>campanulids</taxon>
        <taxon>Asterales</taxon>
        <taxon>Asteraceae</taxon>
        <taxon>Asteroideae</taxon>
        <taxon>Anthemideae</taxon>
        <taxon>Anthemidinae</taxon>
        <taxon>Tanacetum</taxon>
    </lineage>
</organism>
<dbReference type="EMBL" id="BQNB010008600">
    <property type="protein sequence ID" value="GJS51654.1"/>
    <property type="molecule type" value="Genomic_DNA"/>
</dbReference>
<sequence>MTITVLPGYSWRRTLFGNGSDYYFALQAWCSWRGDIGLVGDRMERAATAASLLRSSKQASRISSSHLMTQTTFSTPYKHSITPTIYPYSYPVTEEAALNAHVITSPKSSLSWTCVKGQFNHLYELMDLCTSLSKKGRSQSRQLRQARLGGVAPSCNPFDDEGSCGRSFQSGECSLRRRSVENVQTYIRRRREVSTGSGGTIPCSQNLDLSCGCKTSSEEHVSIYENHGSEIEKEVMKRSGFDLQQESSKPVEEEIVQQKKQVNIKSLTTKYPIVEWETQILANDQYYYQIKRADGSVKHYKIFSAMLYDFDRQDVLKLYRLVKERFQTTSPEGYDLLLWGDLKTLIEPNEEDEIWRNQQDWNLIN</sequence>
<keyword evidence="2" id="KW-1185">Reference proteome</keyword>
<evidence type="ECO:0000313" key="2">
    <source>
        <dbReference type="Proteomes" id="UP001151760"/>
    </source>
</evidence>
<protein>
    <submittedName>
        <fullName evidence="1">Uncharacterized protein</fullName>
    </submittedName>
</protein>
<comment type="caution">
    <text evidence="1">The sequence shown here is derived from an EMBL/GenBank/DDBJ whole genome shotgun (WGS) entry which is preliminary data.</text>
</comment>
<reference evidence="1" key="2">
    <citation type="submission" date="2022-01" db="EMBL/GenBank/DDBJ databases">
        <authorList>
            <person name="Yamashiro T."/>
            <person name="Shiraishi A."/>
            <person name="Satake H."/>
            <person name="Nakayama K."/>
        </authorList>
    </citation>
    <scope>NUCLEOTIDE SEQUENCE</scope>
</reference>
<gene>
    <name evidence="1" type="ORF">Tco_0625016</name>
</gene>
<name>A0ABQ4WFK5_9ASTR</name>
<dbReference type="Proteomes" id="UP001151760">
    <property type="component" value="Unassembled WGS sequence"/>
</dbReference>
<evidence type="ECO:0000313" key="1">
    <source>
        <dbReference type="EMBL" id="GJS51654.1"/>
    </source>
</evidence>
<reference evidence="1" key="1">
    <citation type="journal article" date="2022" name="Int. J. Mol. Sci.">
        <title>Draft Genome of Tanacetum Coccineum: Genomic Comparison of Closely Related Tanacetum-Family Plants.</title>
        <authorList>
            <person name="Yamashiro T."/>
            <person name="Shiraishi A."/>
            <person name="Nakayama K."/>
            <person name="Satake H."/>
        </authorList>
    </citation>
    <scope>NUCLEOTIDE SEQUENCE</scope>
</reference>